<dbReference type="OrthoDB" id="566138at2759"/>
<feature type="chain" id="PRO_5034457621" evidence="1">
    <location>
        <begin position="18"/>
        <end position="586"/>
    </location>
</feature>
<feature type="non-terminal residue" evidence="3">
    <location>
        <position position="586"/>
    </location>
</feature>
<dbReference type="InterPro" id="IPR036928">
    <property type="entry name" value="AS_sf"/>
</dbReference>
<accession>A0A8H7HQX3</accession>
<comment type="caution">
    <text evidence="3">The sequence shown here is derived from an EMBL/GenBank/DDBJ whole genome shotgun (WGS) entry which is preliminary data.</text>
</comment>
<dbReference type="SUPFAM" id="SSF75304">
    <property type="entry name" value="Amidase signature (AS) enzymes"/>
    <property type="match status" value="1"/>
</dbReference>
<evidence type="ECO:0000256" key="1">
    <source>
        <dbReference type="SAM" id="SignalP"/>
    </source>
</evidence>
<dbReference type="EMBL" id="JACYCD010000238">
    <property type="protein sequence ID" value="KAF8699677.1"/>
    <property type="molecule type" value="Genomic_DNA"/>
</dbReference>
<evidence type="ECO:0000313" key="4">
    <source>
        <dbReference type="Proteomes" id="UP000602905"/>
    </source>
</evidence>
<dbReference type="PANTHER" id="PTHR42678">
    <property type="entry name" value="AMIDASE"/>
    <property type="match status" value="1"/>
</dbReference>
<evidence type="ECO:0000313" key="3">
    <source>
        <dbReference type="EMBL" id="KAF8699677.1"/>
    </source>
</evidence>
<dbReference type="Gene3D" id="3.90.1300.10">
    <property type="entry name" value="Amidase signature (AS) domain"/>
    <property type="match status" value="1"/>
</dbReference>
<dbReference type="AlphaFoldDB" id="A0A8H7HQX3"/>
<organism evidence="3 4">
    <name type="scientific">Rhizoctonia solani</name>
    <dbReference type="NCBI Taxonomy" id="456999"/>
    <lineage>
        <taxon>Eukaryota</taxon>
        <taxon>Fungi</taxon>
        <taxon>Dikarya</taxon>
        <taxon>Basidiomycota</taxon>
        <taxon>Agaricomycotina</taxon>
        <taxon>Agaricomycetes</taxon>
        <taxon>Cantharellales</taxon>
        <taxon>Ceratobasidiaceae</taxon>
        <taxon>Rhizoctonia</taxon>
    </lineage>
</organism>
<proteinExistence type="predicted"/>
<feature type="signal peptide" evidence="1">
    <location>
        <begin position="1"/>
        <end position="17"/>
    </location>
</feature>
<dbReference type="InterPro" id="IPR023631">
    <property type="entry name" value="Amidase_dom"/>
</dbReference>
<dbReference type="PANTHER" id="PTHR42678:SF34">
    <property type="entry name" value="OS04G0183300 PROTEIN"/>
    <property type="match status" value="1"/>
</dbReference>
<name>A0A8H7HQX3_9AGAM</name>
<reference evidence="3" key="1">
    <citation type="submission" date="2020-09" db="EMBL/GenBank/DDBJ databases">
        <title>Comparative genome analyses of four rice-infecting Rhizoctonia solani isolates reveal extensive enrichment of homogalacturonan modification genes.</title>
        <authorList>
            <person name="Lee D.-Y."/>
            <person name="Jeon J."/>
            <person name="Kim K.-T."/>
            <person name="Cheong K."/>
            <person name="Song H."/>
            <person name="Choi G."/>
            <person name="Ko J."/>
            <person name="Opiyo S.O."/>
            <person name="Zuo S."/>
            <person name="Madhav S."/>
            <person name="Lee Y.-H."/>
            <person name="Wang G.-L."/>
        </authorList>
    </citation>
    <scope>NUCLEOTIDE SEQUENCE</scope>
    <source>
        <strain evidence="3">AG1-IA WGL</strain>
    </source>
</reference>
<dbReference type="Proteomes" id="UP000602905">
    <property type="component" value="Unassembled WGS sequence"/>
</dbReference>
<sequence>MWTRLLFVAAFLCSAGALPLSSLDLYEASIPELEWAPILSLVFDNQFSYLPELSAASCNPFINDRSRIILFGHLPTLRVLQAYLGRIDQVNHVGPKLNAVIETNTYAIEQARVLDIERKTTGKRSILHGIPILLKDNIATLAGEGMNTTAGSHALLGSIVRKEATVAAKLRKAGAIILGKTNLSEWSQARGNIPIGWSGRGGQTTNPYFPGANPCGSSSGSGVAMAIGLAAGSLGTETDGSITCPSSFNNVVGIKPTVGLTSRAGVGPIARSVTDAAIILTAIAGRDGRDNFTSNAPDPALDYTRFLDPQSLKGKRIGVPRKFFMDTTLDIVHPSIKIEFEKALGRVKELGGVIVDPADLPSAEEILTSREVFTNKIQFKVALNAYIASLDHVPTNVTSVADIIRFNDAHKELEETEGHEDQSGLILCEATLGYNSTYHEALRQNYLIGRDRGIDAALKDNNLDALLLPSDGHTTRPAAMAGYPIVTVPLGFHPQDTKPLPETQAPYETLYPAPGIPFGLSFLGTAYTEPSLIGFAYAYEQYTNTRLERRAYKEAIPTIQLKDVITDVGSGHSRVVSPGLGTLDVW</sequence>
<dbReference type="Pfam" id="PF01425">
    <property type="entry name" value="Amidase"/>
    <property type="match status" value="1"/>
</dbReference>
<gene>
    <name evidence="3" type="ORF">RHS03_07096</name>
</gene>
<protein>
    <submittedName>
        <fullName evidence="3">Amidase</fullName>
    </submittedName>
</protein>
<keyword evidence="1" id="KW-0732">Signal</keyword>
<feature type="domain" description="Amidase" evidence="2">
    <location>
        <begin position="79"/>
        <end position="532"/>
    </location>
</feature>
<evidence type="ECO:0000259" key="2">
    <source>
        <dbReference type="Pfam" id="PF01425"/>
    </source>
</evidence>